<reference evidence="1 2" key="1">
    <citation type="submission" date="2023-11" db="EMBL/GenBank/DDBJ databases">
        <title>Plant-associative lifestyle of Vibrio porteresiae and its evolutionary dynamics.</title>
        <authorList>
            <person name="Rameshkumar N."/>
            <person name="Kirti K."/>
        </authorList>
    </citation>
    <scope>NUCLEOTIDE SEQUENCE [LARGE SCALE GENOMIC DNA]</scope>
    <source>
        <strain evidence="1 2">MSSRF30</strain>
    </source>
</reference>
<gene>
    <name evidence="1" type="ORF">R8Z52_03185</name>
</gene>
<sequence length="309" mass="35177">MVKLICDHSNLIDIPTLEPLFVNQNTSGLMIEGARYENDRLILSGWAFGEVKFSGEFVLNKINRKDVQDAFSIEEFDTGFEIAIDKIDMEDFSIKVCESIHNLYFPSESKIEPIDFLNFSKSRDLLIIGGAPTVEENVDYIKSFEGEIWALNDSIFFLENNEIYPDKLIFTDKRFIRKNIVNLGKIKCTDFFCNDLSIDMSLKYLGKNIQYFQIAGRDGFCTSGVRLFHGCSVFNAALQLAYRGRYSSVTSVGVLLNSPKSYSRIDGTRSMPEYVHKSQVYNLTQCKKMLTSIGCKVKGLEFNSTINFV</sequence>
<evidence type="ECO:0000313" key="2">
    <source>
        <dbReference type="Proteomes" id="UP001304071"/>
    </source>
</evidence>
<accession>A0ABZ0QDL2</accession>
<dbReference type="EMBL" id="CP138203">
    <property type="protein sequence ID" value="WPC74282.1"/>
    <property type="molecule type" value="Genomic_DNA"/>
</dbReference>
<proteinExistence type="predicted"/>
<keyword evidence="2" id="KW-1185">Reference proteome</keyword>
<name>A0ABZ0QDL2_9VIBR</name>
<protein>
    <submittedName>
        <fullName evidence="1">Uncharacterized protein</fullName>
    </submittedName>
</protein>
<evidence type="ECO:0000313" key="1">
    <source>
        <dbReference type="EMBL" id="WPC74282.1"/>
    </source>
</evidence>
<dbReference type="RefSeq" id="WP_261894393.1">
    <property type="nucleotide sequence ID" value="NZ_AP024895.1"/>
</dbReference>
<organism evidence="1 2">
    <name type="scientific">Vibrio porteresiae DSM 19223</name>
    <dbReference type="NCBI Taxonomy" id="1123496"/>
    <lineage>
        <taxon>Bacteria</taxon>
        <taxon>Pseudomonadati</taxon>
        <taxon>Pseudomonadota</taxon>
        <taxon>Gammaproteobacteria</taxon>
        <taxon>Vibrionales</taxon>
        <taxon>Vibrionaceae</taxon>
        <taxon>Vibrio</taxon>
    </lineage>
</organism>
<dbReference type="Proteomes" id="UP001304071">
    <property type="component" value="Chromosome 1"/>
</dbReference>